<dbReference type="Gene3D" id="1.10.3290.10">
    <property type="entry name" value="Fido-like domain"/>
    <property type="match status" value="1"/>
</dbReference>
<dbReference type="SUPFAM" id="SSF140931">
    <property type="entry name" value="Fic-like"/>
    <property type="match status" value="1"/>
</dbReference>
<evidence type="ECO:0000259" key="1">
    <source>
        <dbReference type="PROSITE" id="PS51459"/>
    </source>
</evidence>
<dbReference type="InterPro" id="IPR049514">
    <property type="entry name" value="Fic-like_C"/>
</dbReference>
<dbReference type="InterPro" id="IPR036597">
    <property type="entry name" value="Fido-like_dom_sf"/>
</dbReference>
<dbReference type="AlphaFoldDB" id="A0AB39ANN5"/>
<name>A0AB39ANN5_9GAMM</name>
<dbReference type="RefSeq" id="WP_368485077.1">
    <property type="nucleotide sequence ID" value="NZ_CP162514.1"/>
</dbReference>
<proteinExistence type="predicted"/>
<feature type="domain" description="Fido" evidence="1">
    <location>
        <begin position="50"/>
        <end position="189"/>
    </location>
</feature>
<dbReference type="EMBL" id="CP162514">
    <property type="protein sequence ID" value="XDH87174.1"/>
    <property type="molecule type" value="Genomic_DNA"/>
</dbReference>
<dbReference type="PANTHER" id="PTHR13504:SF38">
    <property type="entry name" value="FIDO DOMAIN-CONTAINING PROTEIN"/>
    <property type="match status" value="1"/>
</dbReference>
<accession>A0AB39ANN5</accession>
<gene>
    <name evidence="2" type="ORF">ABZP26_14080</name>
</gene>
<sequence length="296" mass="33337">MTHSMVNISEVLGKISALYSPAMLEHYKQQKTASLQINNLDIQSISSGLSTPDSLLALHRSLIKDLSEKSGSYRQQSLALKSGLQMAPQAMRVPQMVEELFAWFKTTAHHPLISSAVCHYELQFIQPFTQGNTEIACTLQTLQLSQWHSLFSLININNVIATTRQHYFESINLSTKSGDSSVFIEYILEALLAALNSLESDLKSITKTKKTQQPPQVKQAVNVDLQAPQVIALINVFTQSEKPLNRQELQNKLGLKDRKHFRERYLKPAIDAGIIEMTIPEKPNSKMQQYKLTQTS</sequence>
<dbReference type="PANTHER" id="PTHR13504">
    <property type="entry name" value="FIDO DOMAIN-CONTAINING PROTEIN DDB_G0283145"/>
    <property type="match status" value="1"/>
</dbReference>
<reference evidence="2" key="1">
    <citation type="submission" date="2024-07" db="EMBL/GenBank/DDBJ databases">
        <authorList>
            <person name="Jiang Y."/>
            <person name="Qin Q."/>
        </authorList>
    </citation>
    <scope>NUCLEOTIDE SEQUENCE</scope>
    <source>
        <strain evidence="2">SD03</strain>
    </source>
</reference>
<dbReference type="Pfam" id="PF02661">
    <property type="entry name" value="Fic"/>
    <property type="match status" value="1"/>
</dbReference>
<dbReference type="PROSITE" id="PS51459">
    <property type="entry name" value="FIDO"/>
    <property type="match status" value="1"/>
</dbReference>
<organism evidence="2">
    <name type="scientific">Pseudoalteromonas sp. SD03</name>
    <dbReference type="NCBI Taxonomy" id="3231719"/>
    <lineage>
        <taxon>Bacteria</taxon>
        <taxon>Pseudomonadati</taxon>
        <taxon>Pseudomonadota</taxon>
        <taxon>Gammaproteobacteria</taxon>
        <taxon>Alteromonadales</taxon>
        <taxon>Pseudoalteromonadaceae</taxon>
        <taxon>Pseudoalteromonas</taxon>
    </lineage>
</organism>
<evidence type="ECO:0000313" key="2">
    <source>
        <dbReference type="EMBL" id="XDH87174.1"/>
    </source>
</evidence>
<protein>
    <submittedName>
        <fullName evidence="2">Fic family protein</fullName>
    </submittedName>
</protein>
<dbReference type="InterPro" id="IPR003812">
    <property type="entry name" value="Fido"/>
</dbReference>
<dbReference type="InterPro" id="IPR040198">
    <property type="entry name" value="Fido_containing"/>
</dbReference>
<dbReference type="Pfam" id="PF21247">
    <property type="entry name" value="Fic-like_C"/>
    <property type="match status" value="1"/>
</dbReference>